<dbReference type="Pfam" id="PF00440">
    <property type="entry name" value="TetR_N"/>
    <property type="match status" value="1"/>
</dbReference>
<dbReference type="InterPro" id="IPR036271">
    <property type="entry name" value="Tet_transcr_reg_TetR-rel_C_sf"/>
</dbReference>
<evidence type="ECO:0000256" key="1">
    <source>
        <dbReference type="ARBA" id="ARBA00023125"/>
    </source>
</evidence>
<gene>
    <name evidence="3" type="ORF">WJX68_17610</name>
</gene>
<evidence type="ECO:0000313" key="3">
    <source>
        <dbReference type="EMBL" id="MEJ8280763.1"/>
    </source>
</evidence>
<dbReference type="RefSeq" id="WP_340292264.1">
    <property type="nucleotide sequence ID" value="NZ_JBBJUP010000014.1"/>
</dbReference>
<keyword evidence="1" id="KW-0238">DNA-binding</keyword>
<dbReference type="EMBL" id="JBBJUP010000014">
    <property type="protein sequence ID" value="MEJ8280763.1"/>
    <property type="molecule type" value="Genomic_DNA"/>
</dbReference>
<proteinExistence type="predicted"/>
<dbReference type="SUPFAM" id="SSF46689">
    <property type="entry name" value="Homeodomain-like"/>
    <property type="match status" value="1"/>
</dbReference>
<feature type="domain" description="HTH tetR-type" evidence="2">
    <location>
        <begin position="13"/>
        <end position="57"/>
    </location>
</feature>
<protein>
    <submittedName>
        <fullName evidence="3">TetR family transcriptional regulator</fullName>
    </submittedName>
</protein>
<accession>A0ABU8T9W7</accession>
<evidence type="ECO:0000259" key="2">
    <source>
        <dbReference type="Pfam" id="PF00440"/>
    </source>
</evidence>
<dbReference type="InterPro" id="IPR001647">
    <property type="entry name" value="HTH_TetR"/>
</dbReference>
<dbReference type="Proteomes" id="UP001364211">
    <property type="component" value="Unassembled WGS sequence"/>
</dbReference>
<reference evidence="3 4" key="1">
    <citation type="submission" date="2024-03" db="EMBL/GenBank/DDBJ databases">
        <title>Draft genome sequence of Pseudonocardia sp. DW16-2.</title>
        <authorList>
            <person name="Duangmal K."/>
        </authorList>
    </citation>
    <scope>NUCLEOTIDE SEQUENCE [LARGE SCALE GENOMIC DNA]</scope>
    <source>
        <strain evidence="3 4">DW16-2</strain>
    </source>
</reference>
<evidence type="ECO:0000313" key="4">
    <source>
        <dbReference type="Proteomes" id="UP001364211"/>
    </source>
</evidence>
<dbReference type="SUPFAM" id="SSF48498">
    <property type="entry name" value="Tetracyclin repressor-like, C-terminal domain"/>
    <property type="match status" value="1"/>
</dbReference>
<dbReference type="Gene3D" id="1.10.357.10">
    <property type="entry name" value="Tetracycline Repressor, domain 2"/>
    <property type="match status" value="1"/>
</dbReference>
<organism evidence="3 4">
    <name type="scientific">Pseudonocardia spirodelae</name>
    <dbReference type="NCBI Taxonomy" id="3133431"/>
    <lineage>
        <taxon>Bacteria</taxon>
        <taxon>Bacillati</taxon>
        <taxon>Actinomycetota</taxon>
        <taxon>Actinomycetes</taxon>
        <taxon>Pseudonocardiales</taxon>
        <taxon>Pseudonocardiaceae</taxon>
        <taxon>Pseudonocardia</taxon>
    </lineage>
</organism>
<comment type="caution">
    <text evidence="3">The sequence shown here is derived from an EMBL/GenBank/DDBJ whole genome shotgun (WGS) entry which is preliminary data.</text>
</comment>
<dbReference type="InterPro" id="IPR009057">
    <property type="entry name" value="Homeodomain-like_sf"/>
</dbReference>
<keyword evidence="4" id="KW-1185">Reference proteome</keyword>
<sequence>MPRRKQVPDSEVLDHALAVLHDGGPRGLTFAALAAVCGLAPATLVQRFGGRGELLRRALLHAWDGLQARTARLGADAEPTPGGAVAFLVALSEQYGGIDSYADALLVLREDLRDPQVRRRGVAWRETLTAVLAGCLGGDRVAAGALATQWQGCLLWWSFDPHRPVTEHVRDELTAFVDRVLSPPAGSARGGTRTGP</sequence>
<name>A0ABU8T9W7_9PSEU</name>